<protein>
    <submittedName>
        <fullName evidence="3">Uncharacterized protein</fullName>
    </submittedName>
</protein>
<name>A0A8J3Z9M1_9ACTN</name>
<evidence type="ECO:0000256" key="2">
    <source>
        <dbReference type="SAM" id="Phobius"/>
    </source>
</evidence>
<feature type="region of interest" description="Disordered" evidence="1">
    <location>
        <begin position="83"/>
        <end position="118"/>
    </location>
</feature>
<feature type="transmembrane region" description="Helical" evidence="2">
    <location>
        <begin position="61"/>
        <end position="79"/>
    </location>
</feature>
<evidence type="ECO:0000313" key="4">
    <source>
        <dbReference type="Proteomes" id="UP000612585"/>
    </source>
</evidence>
<keyword evidence="2" id="KW-0472">Membrane</keyword>
<gene>
    <name evidence="3" type="ORF">Vau01_052120</name>
</gene>
<keyword evidence="2" id="KW-1133">Transmembrane helix</keyword>
<evidence type="ECO:0000256" key="1">
    <source>
        <dbReference type="SAM" id="MobiDB-lite"/>
    </source>
</evidence>
<reference evidence="3" key="1">
    <citation type="submission" date="2021-01" db="EMBL/GenBank/DDBJ databases">
        <title>Whole genome shotgun sequence of Virgisporangium aurantiacum NBRC 16421.</title>
        <authorList>
            <person name="Komaki H."/>
            <person name="Tamura T."/>
        </authorList>
    </citation>
    <scope>NUCLEOTIDE SEQUENCE</scope>
    <source>
        <strain evidence="3">NBRC 16421</strain>
    </source>
</reference>
<sequence>MSISQADLPSVHRPISVNPAIPPPDDIQGTLMNDDGDIRVLADGPDPPRAPDRRARRRRGAALAAVLTISLLAVVGVAIRDRGERQAATPATSSARRWPNATPNCRHAWTRTRPRRNR</sequence>
<organism evidence="3 4">
    <name type="scientific">Virgisporangium aurantiacum</name>
    <dbReference type="NCBI Taxonomy" id="175570"/>
    <lineage>
        <taxon>Bacteria</taxon>
        <taxon>Bacillati</taxon>
        <taxon>Actinomycetota</taxon>
        <taxon>Actinomycetes</taxon>
        <taxon>Micromonosporales</taxon>
        <taxon>Micromonosporaceae</taxon>
        <taxon>Virgisporangium</taxon>
    </lineage>
</organism>
<accession>A0A8J3Z9M1</accession>
<feature type="compositionally biased region" description="Basic residues" evidence="1">
    <location>
        <begin position="108"/>
        <end position="118"/>
    </location>
</feature>
<feature type="region of interest" description="Disordered" evidence="1">
    <location>
        <begin position="1"/>
        <end position="56"/>
    </location>
</feature>
<dbReference type="EMBL" id="BOPG01000033">
    <property type="protein sequence ID" value="GIJ57696.1"/>
    <property type="molecule type" value="Genomic_DNA"/>
</dbReference>
<keyword evidence="4" id="KW-1185">Reference proteome</keyword>
<comment type="caution">
    <text evidence="3">The sequence shown here is derived from an EMBL/GenBank/DDBJ whole genome shotgun (WGS) entry which is preliminary data.</text>
</comment>
<keyword evidence="2" id="KW-0812">Transmembrane</keyword>
<proteinExistence type="predicted"/>
<dbReference type="Proteomes" id="UP000612585">
    <property type="component" value="Unassembled WGS sequence"/>
</dbReference>
<evidence type="ECO:0000313" key="3">
    <source>
        <dbReference type="EMBL" id="GIJ57696.1"/>
    </source>
</evidence>
<dbReference type="AlphaFoldDB" id="A0A8J3Z9M1"/>